<accession>A0A1Y0B3Z6</accession>
<name>A0A1Y0B3Z6_9LAMI</name>
<protein>
    <submittedName>
        <fullName evidence="1">Uncharacterized protein</fullName>
    </submittedName>
</protein>
<dbReference type="EMBL" id="KY774314">
    <property type="protein sequence ID" value="ART32114.1"/>
    <property type="molecule type" value="Genomic_DNA"/>
</dbReference>
<sequence>MKKISQWIDKWEIAYQGINVKHRNQHMREYSNRPAEWLNPCITTVLTKSAQLCFLQVLWEHKEGWHIQSQ</sequence>
<evidence type="ECO:0000313" key="1">
    <source>
        <dbReference type="EMBL" id="ART32114.1"/>
    </source>
</evidence>
<gene>
    <name evidence="1" type="ORF">AEK19_MT1952</name>
</gene>
<organism evidence="1">
    <name type="scientific">Utricularia reniformis</name>
    <dbReference type="NCBI Taxonomy" id="192314"/>
    <lineage>
        <taxon>Eukaryota</taxon>
        <taxon>Viridiplantae</taxon>
        <taxon>Streptophyta</taxon>
        <taxon>Embryophyta</taxon>
        <taxon>Tracheophyta</taxon>
        <taxon>Spermatophyta</taxon>
        <taxon>Magnoliopsida</taxon>
        <taxon>eudicotyledons</taxon>
        <taxon>Gunneridae</taxon>
        <taxon>Pentapetalae</taxon>
        <taxon>asterids</taxon>
        <taxon>lamiids</taxon>
        <taxon>Lamiales</taxon>
        <taxon>Lentibulariaceae</taxon>
        <taxon>Utricularia</taxon>
    </lineage>
</organism>
<dbReference type="AlphaFoldDB" id="A0A1Y0B3Z6"/>
<proteinExistence type="predicted"/>
<reference evidence="1" key="1">
    <citation type="submission" date="2017-03" db="EMBL/GenBank/DDBJ databases">
        <title>The mitochondrial genome of the carnivorous plant Utricularia reniformis (Lentibulariaceae): structure, comparative analysis and evolutionary landmarks.</title>
        <authorList>
            <person name="Silva S.R."/>
            <person name="Alvarenga D.O."/>
            <person name="Michael T.P."/>
            <person name="Miranda V.F.O."/>
            <person name="Varani A.M."/>
        </authorList>
    </citation>
    <scope>NUCLEOTIDE SEQUENCE</scope>
</reference>
<geneLocation type="mitochondrion" evidence="1"/>
<keyword evidence="1" id="KW-0496">Mitochondrion</keyword>